<dbReference type="STRING" id="94130.A0A2Z6S2C1"/>
<name>A0A2Z6S2C1_9GLOM</name>
<feature type="compositionally biased region" description="Basic and acidic residues" evidence="1">
    <location>
        <begin position="43"/>
        <end position="52"/>
    </location>
</feature>
<comment type="caution">
    <text evidence="2">The sequence shown here is derived from an EMBL/GenBank/DDBJ whole genome shotgun (WGS) entry which is preliminary data.</text>
</comment>
<accession>A0A2Z6S2C1</accession>
<evidence type="ECO:0000313" key="3">
    <source>
        <dbReference type="Proteomes" id="UP000247702"/>
    </source>
</evidence>
<sequence>MAKLWADIIYKWRKQESVLLKSIIDNIKLEQHTNLLDNLEEDKETKPDDDNRSNVNCETEESDDNMNDEKFNIKEEF</sequence>
<dbReference type="Proteomes" id="UP000247702">
    <property type="component" value="Unassembled WGS sequence"/>
</dbReference>
<reference evidence="2 3" key="1">
    <citation type="submission" date="2017-11" db="EMBL/GenBank/DDBJ databases">
        <title>The genome of Rhizophagus clarus HR1 reveals common genetic basis of auxotrophy among arbuscular mycorrhizal fungi.</title>
        <authorList>
            <person name="Kobayashi Y."/>
        </authorList>
    </citation>
    <scope>NUCLEOTIDE SEQUENCE [LARGE SCALE GENOMIC DNA]</scope>
    <source>
        <strain evidence="2 3">HR1</strain>
    </source>
</reference>
<keyword evidence="3" id="KW-1185">Reference proteome</keyword>
<dbReference type="AlphaFoldDB" id="A0A2Z6S2C1"/>
<feature type="compositionally biased region" description="Basic and acidic residues" evidence="1">
    <location>
        <begin position="67"/>
        <end position="77"/>
    </location>
</feature>
<proteinExistence type="predicted"/>
<gene>
    <name evidence="2" type="ORF">RclHR1_03150011</name>
</gene>
<evidence type="ECO:0000256" key="1">
    <source>
        <dbReference type="SAM" id="MobiDB-lite"/>
    </source>
</evidence>
<feature type="region of interest" description="Disordered" evidence="1">
    <location>
        <begin position="38"/>
        <end position="77"/>
    </location>
</feature>
<protein>
    <submittedName>
        <fullName evidence="2">Uncharacterized protein</fullName>
    </submittedName>
</protein>
<organism evidence="2 3">
    <name type="scientific">Rhizophagus clarus</name>
    <dbReference type="NCBI Taxonomy" id="94130"/>
    <lineage>
        <taxon>Eukaryota</taxon>
        <taxon>Fungi</taxon>
        <taxon>Fungi incertae sedis</taxon>
        <taxon>Mucoromycota</taxon>
        <taxon>Glomeromycotina</taxon>
        <taxon>Glomeromycetes</taxon>
        <taxon>Glomerales</taxon>
        <taxon>Glomeraceae</taxon>
        <taxon>Rhizophagus</taxon>
    </lineage>
</organism>
<evidence type="ECO:0000313" key="2">
    <source>
        <dbReference type="EMBL" id="GBB98148.1"/>
    </source>
</evidence>
<dbReference type="EMBL" id="BEXD01002391">
    <property type="protein sequence ID" value="GBB98148.1"/>
    <property type="molecule type" value="Genomic_DNA"/>
</dbReference>